<dbReference type="EMBL" id="UOFG01000100">
    <property type="protein sequence ID" value="VAW59864.1"/>
    <property type="molecule type" value="Genomic_DNA"/>
</dbReference>
<feature type="transmembrane region" description="Helical" evidence="1">
    <location>
        <begin position="15"/>
        <end position="35"/>
    </location>
</feature>
<dbReference type="InterPro" id="IPR036680">
    <property type="entry name" value="SPOR-like_sf"/>
</dbReference>
<keyword evidence="1" id="KW-1133">Transmembrane helix</keyword>
<keyword evidence="1" id="KW-0472">Membrane</keyword>
<dbReference type="SUPFAM" id="SSF110997">
    <property type="entry name" value="Sporulation related repeat"/>
    <property type="match status" value="1"/>
</dbReference>
<protein>
    <recommendedName>
        <fullName evidence="2">SPOR domain-containing protein</fullName>
    </recommendedName>
</protein>
<keyword evidence="1" id="KW-0812">Transmembrane</keyword>
<evidence type="ECO:0000313" key="3">
    <source>
        <dbReference type="EMBL" id="VAW59864.1"/>
    </source>
</evidence>
<organism evidence="3">
    <name type="scientific">hydrothermal vent metagenome</name>
    <dbReference type="NCBI Taxonomy" id="652676"/>
    <lineage>
        <taxon>unclassified sequences</taxon>
        <taxon>metagenomes</taxon>
        <taxon>ecological metagenomes</taxon>
    </lineage>
</organism>
<evidence type="ECO:0000256" key="1">
    <source>
        <dbReference type="SAM" id="Phobius"/>
    </source>
</evidence>
<dbReference type="InterPro" id="IPR007730">
    <property type="entry name" value="SPOR-like_dom"/>
</dbReference>
<dbReference type="PROSITE" id="PS51724">
    <property type="entry name" value="SPOR"/>
    <property type="match status" value="1"/>
</dbReference>
<feature type="domain" description="SPOR" evidence="2">
    <location>
        <begin position="164"/>
        <end position="242"/>
    </location>
</feature>
<gene>
    <name evidence="3" type="ORF">MNBD_GAMMA11-1924</name>
</gene>
<dbReference type="Gene3D" id="3.30.70.1070">
    <property type="entry name" value="Sporulation related repeat"/>
    <property type="match status" value="1"/>
</dbReference>
<feature type="transmembrane region" description="Helical" evidence="1">
    <location>
        <begin position="47"/>
        <end position="67"/>
    </location>
</feature>
<accession>A0A3B0XUN4</accession>
<name>A0A3B0XUN4_9ZZZZ</name>
<proteinExistence type="predicted"/>
<dbReference type="Pfam" id="PF05036">
    <property type="entry name" value="SPOR"/>
    <property type="match status" value="1"/>
</dbReference>
<dbReference type="GO" id="GO:0042834">
    <property type="term" value="F:peptidoglycan binding"/>
    <property type="evidence" value="ECO:0007669"/>
    <property type="project" value="InterPro"/>
</dbReference>
<sequence>MARKAALPISTHTRLIIGGIGGIAPIIISLLVVDIRSLINELQMMDAIGLAVRCSVLVFIGALVGYLHQDESEPFKVFQLGIAAPALLTTAINGYGIAGAGGSAFKEIRTTYNEPNWSFQLISNAHAVTTKTDKIRYLNSSAFQEPKASNIERFLRGLIGKKINSRDDDWFVIAGSHTNANKAKRQVSRLSNKKYRAKIYQPTSGSRHFAVAIGANLSMKEAQALREKAIKNGLPKDTYLWRH</sequence>
<reference evidence="3" key="1">
    <citation type="submission" date="2018-06" db="EMBL/GenBank/DDBJ databases">
        <authorList>
            <person name="Zhirakovskaya E."/>
        </authorList>
    </citation>
    <scope>NUCLEOTIDE SEQUENCE</scope>
</reference>
<dbReference type="AlphaFoldDB" id="A0A3B0XUN4"/>
<evidence type="ECO:0000259" key="2">
    <source>
        <dbReference type="PROSITE" id="PS51724"/>
    </source>
</evidence>